<evidence type="ECO:0000313" key="3">
    <source>
        <dbReference type="Ensembl" id="ENSOMEP00000032485.1"/>
    </source>
</evidence>
<sequence length="95" mass="10886">MEEAKHDCQSLLDWAINQDLTLWGLKVPKKDRCLVPKKVGRCRGSFPRWYYNAASQRCEKFLFGGCRGNQNNYLTEEECITVCNGTGTPKTKLLL</sequence>
<dbReference type="STRING" id="30732.ENSOMEP00000032485"/>
<dbReference type="GO" id="GO:0030198">
    <property type="term" value="P:extracellular matrix organization"/>
    <property type="evidence" value="ECO:0007669"/>
    <property type="project" value="TreeGrafter"/>
</dbReference>
<proteinExistence type="predicted"/>
<evidence type="ECO:0000313" key="4">
    <source>
        <dbReference type="Proteomes" id="UP000261560"/>
    </source>
</evidence>
<dbReference type="GO" id="GO:0005886">
    <property type="term" value="C:plasma membrane"/>
    <property type="evidence" value="ECO:0007669"/>
    <property type="project" value="TreeGrafter"/>
</dbReference>
<keyword evidence="4" id="KW-1185">Reference proteome</keyword>
<dbReference type="PANTHER" id="PTHR46750:SF1">
    <property type="entry name" value="KUNITZ-TYPE PROTEASE INHIBITOR 1"/>
    <property type="match status" value="1"/>
</dbReference>
<evidence type="ECO:0000259" key="2">
    <source>
        <dbReference type="PROSITE" id="PS50279"/>
    </source>
</evidence>
<dbReference type="CDD" id="cd22623">
    <property type="entry name" value="Kunitz_HAI1_1-like"/>
    <property type="match status" value="1"/>
</dbReference>
<dbReference type="Proteomes" id="UP000261560">
    <property type="component" value="Unplaced"/>
</dbReference>
<accession>A0A3B3DSZ2</accession>
<dbReference type="FunFam" id="4.10.410.10:FF:000006">
    <property type="entry name" value="Serine peptidase inhibitor, Kunitz type 1"/>
    <property type="match status" value="1"/>
</dbReference>
<dbReference type="AlphaFoldDB" id="A0A3B3DSZ2"/>
<evidence type="ECO:0000256" key="1">
    <source>
        <dbReference type="ARBA" id="ARBA00023157"/>
    </source>
</evidence>
<dbReference type="Pfam" id="PF00014">
    <property type="entry name" value="Kunitz_BPTI"/>
    <property type="match status" value="1"/>
</dbReference>
<keyword evidence="1" id="KW-1015">Disulfide bond</keyword>
<dbReference type="InterPro" id="IPR002223">
    <property type="entry name" value="Kunitz_BPTI"/>
</dbReference>
<dbReference type="PRINTS" id="PR00759">
    <property type="entry name" value="BASICPTASE"/>
</dbReference>
<dbReference type="SMART" id="SM00131">
    <property type="entry name" value="KU"/>
    <property type="match status" value="1"/>
</dbReference>
<reference evidence="3" key="1">
    <citation type="submission" date="2025-08" db="UniProtKB">
        <authorList>
            <consortium name="Ensembl"/>
        </authorList>
    </citation>
    <scope>IDENTIFICATION</scope>
</reference>
<feature type="domain" description="BPTI/Kunitz inhibitor" evidence="2">
    <location>
        <begin position="33"/>
        <end position="83"/>
    </location>
</feature>
<dbReference type="InterPro" id="IPR020901">
    <property type="entry name" value="Prtase_inh_Kunz-CS"/>
</dbReference>
<dbReference type="PROSITE" id="PS00280">
    <property type="entry name" value="BPTI_KUNITZ_1"/>
    <property type="match status" value="1"/>
</dbReference>
<dbReference type="SUPFAM" id="SSF57362">
    <property type="entry name" value="BPTI-like"/>
    <property type="match status" value="1"/>
</dbReference>
<name>A0A3B3DSZ2_ORYME</name>
<dbReference type="Ensembl" id="ENSOMET00000024721.1">
    <property type="protein sequence ID" value="ENSOMEP00000032485.1"/>
    <property type="gene ID" value="ENSOMEG00000017964.1"/>
</dbReference>
<reference evidence="3" key="2">
    <citation type="submission" date="2025-09" db="UniProtKB">
        <authorList>
            <consortium name="Ensembl"/>
        </authorList>
    </citation>
    <scope>IDENTIFICATION</scope>
</reference>
<dbReference type="Gene3D" id="4.10.410.10">
    <property type="entry name" value="Pancreatic trypsin inhibitor Kunitz domain"/>
    <property type="match status" value="1"/>
</dbReference>
<dbReference type="GO" id="GO:0060429">
    <property type="term" value="P:epithelium development"/>
    <property type="evidence" value="ECO:0007669"/>
    <property type="project" value="TreeGrafter"/>
</dbReference>
<dbReference type="PaxDb" id="30732-ENSOMEP00000032485"/>
<dbReference type="PANTHER" id="PTHR46750">
    <property type="entry name" value="KUNITZ-TYPE PROTEASE INHIBITOR 1"/>
    <property type="match status" value="1"/>
</dbReference>
<protein>
    <recommendedName>
        <fullName evidence="2">BPTI/Kunitz inhibitor domain-containing protein</fullName>
    </recommendedName>
</protein>
<dbReference type="GO" id="GO:0004867">
    <property type="term" value="F:serine-type endopeptidase inhibitor activity"/>
    <property type="evidence" value="ECO:0007669"/>
    <property type="project" value="InterPro"/>
</dbReference>
<organism evidence="3 4">
    <name type="scientific">Oryzias melastigma</name>
    <name type="common">Marine medaka</name>
    <dbReference type="NCBI Taxonomy" id="30732"/>
    <lineage>
        <taxon>Eukaryota</taxon>
        <taxon>Metazoa</taxon>
        <taxon>Chordata</taxon>
        <taxon>Craniata</taxon>
        <taxon>Vertebrata</taxon>
        <taxon>Euteleostomi</taxon>
        <taxon>Actinopterygii</taxon>
        <taxon>Neopterygii</taxon>
        <taxon>Teleostei</taxon>
        <taxon>Neoteleostei</taxon>
        <taxon>Acanthomorphata</taxon>
        <taxon>Ovalentaria</taxon>
        <taxon>Atherinomorphae</taxon>
        <taxon>Beloniformes</taxon>
        <taxon>Adrianichthyidae</taxon>
        <taxon>Oryziinae</taxon>
        <taxon>Oryzias</taxon>
    </lineage>
</organism>
<dbReference type="InterPro" id="IPR036880">
    <property type="entry name" value="Kunitz_BPTI_sf"/>
</dbReference>
<dbReference type="PROSITE" id="PS50279">
    <property type="entry name" value="BPTI_KUNITZ_2"/>
    <property type="match status" value="1"/>
</dbReference>
<dbReference type="GeneTree" id="ENSGT00940000164935"/>
<dbReference type="GO" id="GO:0008544">
    <property type="term" value="P:epidermis development"/>
    <property type="evidence" value="ECO:0007669"/>
    <property type="project" value="TreeGrafter"/>
</dbReference>